<evidence type="ECO:0000256" key="3">
    <source>
        <dbReference type="ARBA" id="ARBA00023055"/>
    </source>
</evidence>
<dbReference type="GO" id="GO:0005829">
    <property type="term" value="C:cytosol"/>
    <property type="evidence" value="ECO:0007669"/>
    <property type="project" value="TreeGrafter"/>
</dbReference>
<comment type="similarity">
    <text evidence="1">Belongs to the GLTP family.</text>
</comment>
<dbReference type="GO" id="GO:1902388">
    <property type="term" value="F:ceramide 1-phosphate transfer activity"/>
    <property type="evidence" value="ECO:0007669"/>
    <property type="project" value="TreeGrafter"/>
</dbReference>
<dbReference type="Proteomes" id="UP001157418">
    <property type="component" value="Unassembled WGS sequence"/>
</dbReference>
<dbReference type="EMBL" id="CAKMRJ010000001">
    <property type="protein sequence ID" value="CAH1414027.1"/>
    <property type="molecule type" value="Genomic_DNA"/>
</dbReference>
<accession>A0AAU9LI80</accession>
<proteinExistence type="inferred from homology"/>
<gene>
    <name evidence="5" type="ORF">LVIROSA_LOCUS1963</name>
</gene>
<reference evidence="5 6" key="1">
    <citation type="submission" date="2022-01" db="EMBL/GenBank/DDBJ databases">
        <authorList>
            <person name="Xiong W."/>
            <person name="Schranz E."/>
        </authorList>
    </citation>
    <scope>NUCLEOTIDE SEQUENCE [LARGE SCALE GENOMIC DNA]</scope>
</reference>
<dbReference type="InterPro" id="IPR014830">
    <property type="entry name" value="Glycolipid_transfer_prot_dom"/>
</dbReference>
<keyword evidence="3" id="KW-0445">Lipid transport</keyword>
<dbReference type="Gene3D" id="1.10.3520.10">
    <property type="entry name" value="Glycolipid transfer protein"/>
    <property type="match status" value="1"/>
</dbReference>
<keyword evidence="2" id="KW-0813">Transport</keyword>
<dbReference type="PANTHER" id="PTHR10219:SF28">
    <property type="entry name" value="ACD11 HOMOLOG PROTEIN"/>
    <property type="match status" value="1"/>
</dbReference>
<organism evidence="5 6">
    <name type="scientific">Lactuca virosa</name>
    <dbReference type="NCBI Taxonomy" id="75947"/>
    <lineage>
        <taxon>Eukaryota</taxon>
        <taxon>Viridiplantae</taxon>
        <taxon>Streptophyta</taxon>
        <taxon>Embryophyta</taxon>
        <taxon>Tracheophyta</taxon>
        <taxon>Spermatophyta</taxon>
        <taxon>Magnoliopsida</taxon>
        <taxon>eudicotyledons</taxon>
        <taxon>Gunneridae</taxon>
        <taxon>Pentapetalae</taxon>
        <taxon>asterids</taxon>
        <taxon>campanulids</taxon>
        <taxon>Asterales</taxon>
        <taxon>Asteraceae</taxon>
        <taxon>Cichorioideae</taxon>
        <taxon>Cichorieae</taxon>
        <taxon>Lactucinae</taxon>
        <taxon>Lactuca</taxon>
    </lineage>
</organism>
<dbReference type="SUPFAM" id="SSF110004">
    <property type="entry name" value="Glycolipid transfer protein, GLTP"/>
    <property type="match status" value="1"/>
</dbReference>
<dbReference type="GO" id="GO:0016020">
    <property type="term" value="C:membrane"/>
    <property type="evidence" value="ECO:0007669"/>
    <property type="project" value="TreeGrafter"/>
</dbReference>
<evidence type="ECO:0000256" key="2">
    <source>
        <dbReference type="ARBA" id="ARBA00022448"/>
    </source>
</evidence>
<keyword evidence="6" id="KW-1185">Reference proteome</keyword>
<protein>
    <recommendedName>
        <fullName evidence="4">Glycolipid transfer protein domain-containing protein</fullName>
    </recommendedName>
</protein>
<evidence type="ECO:0000313" key="6">
    <source>
        <dbReference type="Proteomes" id="UP001157418"/>
    </source>
</evidence>
<dbReference type="GO" id="GO:1902387">
    <property type="term" value="F:ceramide 1-phosphate binding"/>
    <property type="evidence" value="ECO:0007669"/>
    <property type="project" value="TreeGrafter"/>
</dbReference>
<evidence type="ECO:0000259" key="4">
    <source>
        <dbReference type="Pfam" id="PF08718"/>
    </source>
</evidence>
<dbReference type="Pfam" id="PF08718">
    <property type="entry name" value="GLTP"/>
    <property type="match status" value="1"/>
</dbReference>
<evidence type="ECO:0000256" key="1">
    <source>
        <dbReference type="ARBA" id="ARBA00007148"/>
    </source>
</evidence>
<dbReference type="AlphaFoldDB" id="A0AAU9LI80"/>
<dbReference type="PANTHER" id="PTHR10219">
    <property type="entry name" value="GLYCOLIPID TRANSFER PROTEIN-RELATED"/>
    <property type="match status" value="1"/>
</dbReference>
<sequence>MEARKHFFKSEIFLERKFYRIYLGSKALANLTFINLPNLSRQYHTLLGKSGSEQTQKINPMALFSYFSSTNRSTEWSNSKRMDYSVGDEFEDAGTRTSLSSIADAFEEISNLIIDGRNGDFPVLKLKPFCDACSFVSVLFSSLGIAFKFAEMEYTSKVRDLEEASERYVSLSSVVDYDVKWKTVKSRGSHTRNLRRVRQGLDLIRELFQNFLSTNDYSLKDAASSAYQQVCAPYHSWAVRTAVSAGMCALPLREQLLLNLNETEQSAAVQMRRYIKASLPVIKYIDNLYISRGINLDW</sequence>
<feature type="domain" description="Glycolipid transfer protein" evidence="4">
    <location>
        <begin position="125"/>
        <end position="261"/>
    </location>
</feature>
<evidence type="ECO:0000313" key="5">
    <source>
        <dbReference type="EMBL" id="CAH1414027.1"/>
    </source>
</evidence>
<dbReference type="InterPro" id="IPR036497">
    <property type="entry name" value="GLTP_sf"/>
</dbReference>
<name>A0AAU9LI80_9ASTR</name>
<dbReference type="FunFam" id="1.10.3520.10:FF:000005">
    <property type="entry name" value="Accelerated cell death 11"/>
    <property type="match status" value="1"/>
</dbReference>
<comment type="caution">
    <text evidence="5">The sequence shown here is derived from an EMBL/GenBank/DDBJ whole genome shotgun (WGS) entry which is preliminary data.</text>
</comment>